<dbReference type="STRING" id="31246.A0A183NPA8"/>
<gene>
    <name evidence="1" type="ORF">SMTD_LOCUS3945</name>
</gene>
<dbReference type="Proteomes" id="UP000269396">
    <property type="component" value="Unassembled WGS sequence"/>
</dbReference>
<evidence type="ECO:0000313" key="2">
    <source>
        <dbReference type="Proteomes" id="UP000269396"/>
    </source>
</evidence>
<reference evidence="1 2" key="1">
    <citation type="submission" date="2018-11" db="EMBL/GenBank/DDBJ databases">
        <authorList>
            <consortium name="Pathogen Informatics"/>
        </authorList>
    </citation>
    <scope>NUCLEOTIDE SEQUENCE [LARGE SCALE GENOMIC DNA]</scope>
    <source>
        <strain>Denwood</strain>
        <strain evidence="2">Zambia</strain>
    </source>
</reference>
<accession>A0A183NPA8</accession>
<keyword evidence="2" id="KW-1185">Reference proteome</keyword>
<dbReference type="AlphaFoldDB" id="A0A183NPA8"/>
<protein>
    <submittedName>
        <fullName evidence="1">Uncharacterized protein</fullName>
    </submittedName>
</protein>
<name>A0A183NPA8_9TREM</name>
<sequence length="277" mass="32033">MPGKRNKINENLALGHDEIQSDAPPDVRQVKLDAFSCHDSNVSLVSRHSKMSSRITLAELKERQLLETRDLKDRQRKQLLCFQREFGSLRLNENTCSRLSSAFNCDEREQEHVHRFVSPSHDLRIKSPEKSKLLDYPGTKKKKEVTLASPSVGLELPKVELSTFDGQPAKHWKFIRQFELYVVSKVEDDVQRLLYLFHYCKGKAREAIEECIMLPPSSGYRRACDILKRLFVRTQEVSRALLNDLTEVATIEHNDGESLSRCSDFESLLPRRYLVMT</sequence>
<evidence type="ECO:0000313" key="1">
    <source>
        <dbReference type="EMBL" id="VDP00965.1"/>
    </source>
</evidence>
<dbReference type="InterPro" id="IPR005312">
    <property type="entry name" value="DUF1759"/>
</dbReference>
<proteinExistence type="predicted"/>
<dbReference type="Pfam" id="PF03564">
    <property type="entry name" value="DUF1759"/>
    <property type="match status" value="1"/>
</dbReference>
<organism evidence="1 2">
    <name type="scientific">Schistosoma mattheei</name>
    <dbReference type="NCBI Taxonomy" id="31246"/>
    <lineage>
        <taxon>Eukaryota</taxon>
        <taxon>Metazoa</taxon>
        <taxon>Spiralia</taxon>
        <taxon>Lophotrochozoa</taxon>
        <taxon>Platyhelminthes</taxon>
        <taxon>Trematoda</taxon>
        <taxon>Digenea</taxon>
        <taxon>Strigeidida</taxon>
        <taxon>Schistosomatoidea</taxon>
        <taxon>Schistosomatidae</taxon>
        <taxon>Schistosoma</taxon>
    </lineage>
</organism>
<dbReference type="EMBL" id="UZAL01008856">
    <property type="protein sequence ID" value="VDP00965.1"/>
    <property type="molecule type" value="Genomic_DNA"/>
</dbReference>
<dbReference type="PANTHER" id="PTHR47331">
    <property type="entry name" value="PHD-TYPE DOMAIN-CONTAINING PROTEIN"/>
    <property type="match status" value="1"/>
</dbReference>